<reference evidence="4 5" key="1">
    <citation type="submission" date="2020-08" db="EMBL/GenBank/DDBJ databases">
        <title>Genomic Encyclopedia of Type Strains, Phase IV (KMG-V): Genome sequencing to study the core and pangenomes of soil and plant-associated prokaryotes.</title>
        <authorList>
            <person name="Whitman W."/>
        </authorList>
    </citation>
    <scope>NUCLEOTIDE SEQUENCE [LARGE SCALE GENOMIC DNA]</scope>
    <source>
        <strain evidence="4 5">SEMIA 4084</strain>
    </source>
</reference>
<evidence type="ECO:0000313" key="5">
    <source>
        <dbReference type="Proteomes" id="UP000585507"/>
    </source>
</evidence>
<gene>
    <name evidence="4" type="ORF">GGD55_000212</name>
</gene>
<dbReference type="Proteomes" id="UP000585507">
    <property type="component" value="Unassembled WGS sequence"/>
</dbReference>
<dbReference type="EMBL" id="JACHBK010000001">
    <property type="protein sequence ID" value="MBB5533551.1"/>
    <property type="molecule type" value="Genomic_DNA"/>
</dbReference>
<proteinExistence type="predicted"/>
<dbReference type="SUPFAM" id="SSF55729">
    <property type="entry name" value="Acyl-CoA N-acyltransferases (Nat)"/>
    <property type="match status" value="1"/>
</dbReference>
<dbReference type="InterPro" id="IPR050832">
    <property type="entry name" value="Bact_Acetyltransf"/>
</dbReference>
<dbReference type="RefSeq" id="WP_018323856.1">
    <property type="nucleotide sequence ID" value="NZ_JACHBK010000001.1"/>
</dbReference>
<keyword evidence="5" id="KW-1185">Reference proteome</keyword>
<accession>A0A7W8U665</accession>
<keyword evidence="1 4" id="KW-0808">Transferase</keyword>
<dbReference type="InterPro" id="IPR000182">
    <property type="entry name" value="GNAT_dom"/>
</dbReference>
<evidence type="ECO:0000256" key="1">
    <source>
        <dbReference type="ARBA" id="ARBA00022679"/>
    </source>
</evidence>
<dbReference type="InterPro" id="IPR016181">
    <property type="entry name" value="Acyl_CoA_acyltransferase"/>
</dbReference>
<keyword evidence="2" id="KW-0012">Acyltransferase</keyword>
<feature type="domain" description="N-acetyltransferase" evidence="3">
    <location>
        <begin position="15"/>
        <end position="182"/>
    </location>
</feature>
<organism evidence="4 5">
    <name type="scientific">Rhizobium giardinii</name>
    <dbReference type="NCBI Taxonomy" id="56731"/>
    <lineage>
        <taxon>Bacteria</taxon>
        <taxon>Pseudomonadati</taxon>
        <taxon>Pseudomonadota</taxon>
        <taxon>Alphaproteobacteria</taxon>
        <taxon>Hyphomicrobiales</taxon>
        <taxon>Rhizobiaceae</taxon>
        <taxon>Rhizobium/Agrobacterium group</taxon>
        <taxon>Rhizobium</taxon>
    </lineage>
</organism>
<dbReference type="PANTHER" id="PTHR43877">
    <property type="entry name" value="AMINOALKYLPHOSPHONATE N-ACETYLTRANSFERASE-RELATED-RELATED"/>
    <property type="match status" value="1"/>
</dbReference>
<comment type="caution">
    <text evidence="4">The sequence shown here is derived from an EMBL/GenBank/DDBJ whole genome shotgun (WGS) entry which is preliminary data.</text>
</comment>
<dbReference type="Pfam" id="PF00583">
    <property type="entry name" value="Acetyltransf_1"/>
    <property type="match status" value="1"/>
</dbReference>
<dbReference type="PANTHER" id="PTHR43877:SF1">
    <property type="entry name" value="ACETYLTRANSFERASE"/>
    <property type="match status" value="1"/>
</dbReference>
<dbReference type="GO" id="GO:0016747">
    <property type="term" value="F:acyltransferase activity, transferring groups other than amino-acyl groups"/>
    <property type="evidence" value="ECO:0007669"/>
    <property type="project" value="InterPro"/>
</dbReference>
<evidence type="ECO:0000313" key="4">
    <source>
        <dbReference type="EMBL" id="MBB5533551.1"/>
    </source>
</evidence>
<dbReference type="AlphaFoldDB" id="A0A7W8U665"/>
<evidence type="ECO:0000259" key="3">
    <source>
        <dbReference type="PROSITE" id="PS51186"/>
    </source>
</evidence>
<protein>
    <submittedName>
        <fullName evidence="4">GNAT superfamily N-acetyltransferase</fullName>
    </submittedName>
</protein>
<dbReference type="Gene3D" id="3.40.630.30">
    <property type="match status" value="1"/>
</dbReference>
<dbReference type="CDD" id="cd04301">
    <property type="entry name" value="NAT_SF"/>
    <property type="match status" value="1"/>
</dbReference>
<dbReference type="PROSITE" id="PS51186">
    <property type="entry name" value="GNAT"/>
    <property type="match status" value="1"/>
</dbReference>
<name>A0A7W8U665_9HYPH</name>
<evidence type="ECO:0000256" key="2">
    <source>
        <dbReference type="ARBA" id="ARBA00023315"/>
    </source>
</evidence>
<sequence>MRNPHIDCMDEHKPFQIRPATGDDVFAIAGVLVDTWRSTFRGLLADAFLDGMSREDEAIRLARRMGVPGIHYLVAVEPVGSNIIGFANFGPPRGRVPAHIHELYALYIRSEHQRAGIGAALVRSVAAQCAGQGARSLFAWVLAGNPNRQFYERLGAKVIGTSGVGVGDRSYEQVAYLWDNIEALLRRADGQS</sequence>